<evidence type="ECO:0000313" key="1">
    <source>
        <dbReference type="EMBL" id="ACB74332.1"/>
    </source>
</evidence>
<dbReference type="Proteomes" id="UP000007013">
    <property type="component" value="Chromosome"/>
</dbReference>
<sequence>MTKTTTLYRPVGPKELALIEASGFRSFPPRLPDQPIFYPVTNEDYAIQIARDWNVPASGSGFVTRFQVESDFLKQYPPRVVGSKVHEELWIPAEALDEFNRHIIGLIEVTHRFGK</sequence>
<evidence type="ECO:0000313" key="2">
    <source>
        <dbReference type="Proteomes" id="UP000007013"/>
    </source>
</evidence>
<reference evidence="1 2" key="1">
    <citation type="journal article" date="2011" name="J. Bacteriol.">
        <title>Genome sequence of the verrucomicrobium Opitutus terrae PB90-1, an abundant inhabitant of rice paddy soil ecosystems.</title>
        <authorList>
            <person name="van Passel M.W."/>
            <person name="Kant R."/>
            <person name="Palva A."/>
            <person name="Copeland A."/>
            <person name="Lucas S."/>
            <person name="Lapidus A."/>
            <person name="Glavina del Rio T."/>
            <person name="Pitluck S."/>
            <person name="Goltsman E."/>
            <person name="Clum A."/>
            <person name="Sun H."/>
            <person name="Schmutz J."/>
            <person name="Larimer F.W."/>
            <person name="Land M.L."/>
            <person name="Hauser L."/>
            <person name="Kyrpides N."/>
            <person name="Mikhailova N."/>
            <person name="Richardson P.P."/>
            <person name="Janssen P.H."/>
            <person name="de Vos W.M."/>
            <person name="Smidt H."/>
        </authorList>
    </citation>
    <scope>NUCLEOTIDE SEQUENCE [LARGE SCALE GENOMIC DNA]</scope>
    <source>
        <strain evidence="2">DSM 11246 / JCM 15787 / PB90-1</strain>
    </source>
</reference>
<dbReference type="AlphaFoldDB" id="B1ZMI7"/>
<dbReference type="eggNOG" id="COG1397">
    <property type="taxonomic scope" value="Bacteria"/>
</dbReference>
<proteinExistence type="predicted"/>
<keyword evidence="2" id="KW-1185">Reference proteome</keyword>
<evidence type="ECO:0008006" key="3">
    <source>
        <dbReference type="Google" id="ProtNLM"/>
    </source>
</evidence>
<dbReference type="RefSeq" id="WP_012373870.1">
    <property type="nucleotide sequence ID" value="NC_010571.1"/>
</dbReference>
<dbReference type="EMBL" id="CP001032">
    <property type="protein sequence ID" value="ACB74332.1"/>
    <property type="molecule type" value="Genomic_DNA"/>
</dbReference>
<dbReference type="STRING" id="452637.Oter_1044"/>
<accession>B1ZMI7</accession>
<dbReference type="OrthoDB" id="883590at2"/>
<dbReference type="KEGG" id="ote:Oter_1044"/>
<name>B1ZMI7_OPITP</name>
<dbReference type="HOGENOM" id="CLU_143569_0_0_0"/>
<gene>
    <name evidence="1" type="ordered locus">Oter_1044</name>
</gene>
<organism evidence="1 2">
    <name type="scientific">Opitutus terrae (strain DSM 11246 / JCM 15787 / PB90-1)</name>
    <dbReference type="NCBI Taxonomy" id="452637"/>
    <lineage>
        <taxon>Bacteria</taxon>
        <taxon>Pseudomonadati</taxon>
        <taxon>Verrucomicrobiota</taxon>
        <taxon>Opitutia</taxon>
        <taxon>Opitutales</taxon>
        <taxon>Opitutaceae</taxon>
        <taxon>Opitutus</taxon>
    </lineage>
</organism>
<protein>
    <recommendedName>
        <fullName evidence="3">ADP-ribosylation/crystallin J1</fullName>
    </recommendedName>
</protein>